<reference evidence="5 6" key="1">
    <citation type="submission" date="2012-06" db="EMBL/GenBank/DDBJ databases">
        <title>Finished chromosome of genome of Crinalium epipsammum PCC 9333.</title>
        <authorList>
            <consortium name="US DOE Joint Genome Institute"/>
            <person name="Gugger M."/>
            <person name="Coursin T."/>
            <person name="Rippka R."/>
            <person name="Tandeau De Marsac N."/>
            <person name="Huntemann M."/>
            <person name="Wei C.-L."/>
            <person name="Han J."/>
            <person name="Detter J.C."/>
            <person name="Han C."/>
            <person name="Tapia R."/>
            <person name="Davenport K."/>
            <person name="Daligault H."/>
            <person name="Erkkila T."/>
            <person name="Gu W."/>
            <person name="Munk A.C.C."/>
            <person name="Teshima H."/>
            <person name="Xu Y."/>
            <person name="Chain P."/>
            <person name="Chen A."/>
            <person name="Krypides N."/>
            <person name="Mavromatis K."/>
            <person name="Markowitz V."/>
            <person name="Szeto E."/>
            <person name="Ivanova N."/>
            <person name="Mikhailova N."/>
            <person name="Ovchinnikova G."/>
            <person name="Pagani I."/>
            <person name="Pati A."/>
            <person name="Goodwin L."/>
            <person name="Peters L."/>
            <person name="Pitluck S."/>
            <person name="Woyke T."/>
            <person name="Kerfeld C."/>
        </authorList>
    </citation>
    <scope>NUCLEOTIDE SEQUENCE [LARGE SCALE GENOMIC DNA]</scope>
    <source>
        <strain evidence="5 6">PCC 9333</strain>
    </source>
</reference>
<dbReference type="STRING" id="1173022.Cri9333_1135"/>
<dbReference type="AlphaFoldDB" id="K9VVD3"/>
<comment type="similarity">
    <text evidence="1">Belongs to the AAA ATPase family.</text>
</comment>
<dbReference type="Pfam" id="PF00004">
    <property type="entry name" value="AAA"/>
    <property type="match status" value="1"/>
</dbReference>
<protein>
    <submittedName>
        <fullName evidence="5">AAA ATPase central domain protein</fullName>
    </submittedName>
</protein>
<proteinExistence type="inferred from homology"/>
<evidence type="ECO:0000256" key="2">
    <source>
        <dbReference type="ARBA" id="ARBA00022741"/>
    </source>
</evidence>
<sequence length="725" mass="81036">MPNTLHPHCKEVVTDVSDWHLRNNQFLGAALRWLRLRLGALAASAGDDVEDSGQLNSAAQNFSWREKIEQAEMEMDAAASGEMPPALILLSYKLGLSDFEQWVLLLCVAMEFDTSIAHLCADAQDHPNRPYPTFALALACFDDPEWGVVLPERPLRFWRLIEIHTVGNQPLITSALRADERIVNYLKGLNYLDDRLESLVFPFNPGEKMVKEGILPLPASGREVAEAMALQIKTAVAEQDFPLWKLTGIDNQSKCSIIWKVCQELNLRLYRLPLELLPTQGTELETLARLWERESLLLPLALYVDVQGWDEAANARGMALLRRFLSRSQGIFFLDVRESGLALERRTVTFDVAKPTPVEQRAAWELVLGMTSPPAPLLGGEGRNITPPFPAREGGLGGLGQPKAKTISEQLANQFNLNLVEIGQIAEKARGEVGEEPELQARLWQGCLASTRPRLDSLAQRLEVKATWDDIVLPDEEKKLLEQIADQVRNRGVVYDEWGFRERMNRGLGVSALFAGESGTGKTMAAEVIANVLQLNLYRIDLSAVVSKYIGETEKNLRRLFDAAEDGGAILFFDEADALFGKRGEVKDSHDRYANIEINYLLQRLEAYRGLAILATNIKSAMDVAFVRRLRFMVDFPFPGVKERKQMWEKVFPPQTPTEELDLQRLAQFNVTGANIHNIALNAAFLAAKAGTPVGMELVLAAARTEFRKLGRQINEADFRVSGGR</sequence>
<dbReference type="GO" id="GO:0016887">
    <property type="term" value="F:ATP hydrolysis activity"/>
    <property type="evidence" value="ECO:0007669"/>
    <property type="project" value="InterPro"/>
</dbReference>
<evidence type="ECO:0000313" key="5">
    <source>
        <dbReference type="EMBL" id="AFZ12043.1"/>
    </source>
</evidence>
<dbReference type="EMBL" id="CP003620">
    <property type="protein sequence ID" value="AFZ12043.1"/>
    <property type="molecule type" value="Genomic_DNA"/>
</dbReference>
<name>K9VVD3_9CYAN</name>
<keyword evidence="2" id="KW-0547">Nucleotide-binding</keyword>
<dbReference type="InterPro" id="IPR027417">
    <property type="entry name" value="P-loop_NTPase"/>
</dbReference>
<dbReference type="RefSeq" id="WP_015202165.1">
    <property type="nucleotide sequence ID" value="NC_019753.1"/>
</dbReference>
<evidence type="ECO:0000313" key="6">
    <source>
        <dbReference type="Proteomes" id="UP000010472"/>
    </source>
</evidence>
<accession>K9VVD3</accession>
<dbReference type="InterPro" id="IPR003959">
    <property type="entry name" value="ATPase_AAA_core"/>
</dbReference>
<dbReference type="Pfam" id="PF22977">
    <property type="entry name" value="WHD"/>
    <property type="match status" value="1"/>
</dbReference>
<dbReference type="CDD" id="cd19481">
    <property type="entry name" value="RecA-like_protease"/>
    <property type="match status" value="1"/>
</dbReference>
<dbReference type="HOGENOM" id="CLU_016564_1_0_3"/>
<dbReference type="OrthoDB" id="9806903at2"/>
<evidence type="ECO:0000256" key="1">
    <source>
        <dbReference type="ARBA" id="ARBA00006914"/>
    </source>
</evidence>
<dbReference type="Proteomes" id="UP000010472">
    <property type="component" value="Chromosome"/>
</dbReference>
<dbReference type="GO" id="GO:0005524">
    <property type="term" value="F:ATP binding"/>
    <property type="evidence" value="ECO:0007669"/>
    <property type="project" value="UniProtKB-KW"/>
</dbReference>
<keyword evidence="6" id="KW-1185">Reference proteome</keyword>
<keyword evidence="3" id="KW-0067">ATP-binding</keyword>
<dbReference type="InterPro" id="IPR050221">
    <property type="entry name" value="26S_Proteasome_ATPase"/>
</dbReference>
<dbReference type="PANTHER" id="PTHR23073">
    <property type="entry name" value="26S PROTEASOME REGULATORY SUBUNIT"/>
    <property type="match status" value="1"/>
</dbReference>
<feature type="domain" description="AAA+ ATPase" evidence="4">
    <location>
        <begin position="508"/>
        <end position="640"/>
    </location>
</feature>
<dbReference type="eggNOG" id="COG0464">
    <property type="taxonomic scope" value="Bacteria"/>
</dbReference>
<evidence type="ECO:0000256" key="3">
    <source>
        <dbReference type="ARBA" id="ARBA00022840"/>
    </source>
</evidence>
<dbReference type="PATRIC" id="fig|1173022.3.peg.1230"/>
<organism evidence="5 6">
    <name type="scientific">Crinalium epipsammum PCC 9333</name>
    <dbReference type="NCBI Taxonomy" id="1173022"/>
    <lineage>
        <taxon>Bacteria</taxon>
        <taxon>Bacillati</taxon>
        <taxon>Cyanobacteriota</taxon>
        <taxon>Cyanophyceae</taxon>
        <taxon>Gomontiellales</taxon>
        <taxon>Gomontiellaceae</taxon>
        <taxon>Crinalium</taxon>
    </lineage>
</organism>
<dbReference type="InterPro" id="IPR003593">
    <property type="entry name" value="AAA+_ATPase"/>
</dbReference>
<gene>
    <name evidence="5" type="ORF">Cri9333_1135</name>
</gene>
<dbReference type="Gene3D" id="3.40.50.300">
    <property type="entry name" value="P-loop containing nucleotide triphosphate hydrolases"/>
    <property type="match status" value="1"/>
</dbReference>
<dbReference type="SUPFAM" id="SSF52540">
    <property type="entry name" value="P-loop containing nucleoside triphosphate hydrolases"/>
    <property type="match status" value="1"/>
</dbReference>
<evidence type="ECO:0000259" key="4">
    <source>
        <dbReference type="SMART" id="SM00382"/>
    </source>
</evidence>
<dbReference type="SMART" id="SM00382">
    <property type="entry name" value="AAA"/>
    <property type="match status" value="1"/>
</dbReference>
<dbReference type="InterPro" id="IPR054472">
    <property type="entry name" value="WHD"/>
</dbReference>
<dbReference type="KEGG" id="cep:Cri9333_1135"/>